<sequence length="25" mass="2849">FVYPFLAHWMWGANGWLGDVVGARV</sequence>
<organism evidence="1 2">
    <name type="scientific">Rotaria magnacalcarata</name>
    <dbReference type="NCBI Taxonomy" id="392030"/>
    <lineage>
        <taxon>Eukaryota</taxon>
        <taxon>Metazoa</taxon>
        <taxon>Spiralia</taxon>
        <taxon>Gnathifera</taxon>
        <taxon>Rotifera</taxon>
        <taxon>Eurotatoria</taxon>
        <taxon>Bdelloidea</taxon>
        <taxon>Philodinida</taxon>
        <taxon>Philodinidae</taxon>
        <taxon>Rotaria</taxon>
    </lineage>
</organism>
<gene>
    <name evidence="1" type="ORF">SMN809_LOCUS61009</name>
</gene>
<proteinExistence type="predicted"/>
<evidence type="ECO:0000313" key="1">
    <source>
        <dbReference type="EMBL" id="CAF5086496.1"/>
    </source>
</evidence>
<comment type="caution">
    <text evidence="1">The sequence shown here is derived from an EMBL/GenBank/DDBJ whole genome shotgun (WGS) entry which is preliminary data.</text>
</comment>
<feature type="non-terminal residue" evidence="1">
    <location>
        <position position="1"/>
    </location>
</feature>
<name>A0A8S3EUR7_9BILA</name>
<evidence type="ECO:0000313" key="2">
    <source>
        <dbReference type="Proteomes" id="UP000676336"/>
    </source>
</evidence>
<dbReference type="EMBL" id="CAJOBI010241742">
    <property type="protein sequence ID" value="CAF5086496.1"/>
    <property type="molecule type" value="Genomic_DNA"/>
</dbReference>
<reference evidence="1" key="1">
    <citation type="submission" date="2021-02" db="EMBL/GenBank/DDBJ databases">
        <authorList>
            <person name="Nowell W R."/>
        </authorList>
    </citation>
    <scope>NUCLEOTIDE SEQUENCE</scope>
</reference>
<dbReference type="AlphaFoldDB" id="A0A8S3EUR7"/>
<dbReference type="Proteomes" id="UP000676336">
    <property type="component" value="Unassembled WGS sequence"/>
</dbReference>
<accession>A0A8S3EUR7</accession>
<protein>
    <submittedName>
        <fullName evidence="1">Uncharacterized protein</fullName>
    </submittedName>
</protein>